<keyword evidence="12" id="KW-1185">Reference proteome</keyword>
<evidence type="ECO:0000256" key="2">
    <source>
        <dbReference type="ARBA" id="ARBA00022512"/>
    </source>
</evidence>
<reference evidence="12" key="1">
    <citation type="journal article" date="2019" name="Int. J. Syst. Evol. Microbiol.">
        <title>The Global Catalogue of Microorganisms (GCM) 10K type strain sequencing project: providing services to taxonomists for standard genome sequencing and annotation.</title>
        <authorList>
            <consortium name="The Broad Institute Genomics Platform"/>
            <consortium name="The Broad Institute Genome Sequencing Center for Infectious Disease"/>
            <person name="Wu L."/>
            <person name="Ma J."/>
        </authorList>
    </citation>
    <scope>NUCLEOTIDE SEQUENCE [LARGE SCALE GENOMIC DNA]</scope>
    <source>
        <strain evidence="12">JCM 18410</strain>
    </source>
</reference>
<dbReference type="Proteomes" id="UP001500124">
    <property type="component" value="Unassembled WGS sequence"/>
</dbReference>
<name>A0ABP9KAF8_9ACTN</name>
<evidence type="ECO:0000313" key="11">
    <source>
        <dbReference type="EMBL" id="GAA5054310.1"/>
    </source>
</evidence>
<feature type="compositionally biased region" description="Low complexity" evidence="8">
    <location>
        <begin position="113"/>
        <end position="123"/>
    </location>
</feature>
<keyword evidence="9" id="KW-0812">Transmembrane</keyword>
<evidence type="ECO:0000256" key="1">
    <source>
        <dbReference type="ARBA" id="ARBA00004191"/>
    </source>
</evidence>
<dbReference type="EMBL" id="BAABKC010000038">
    <property type="protein sequence ID" value="GAA5054310.1"/>
    <property type="molecule type" value="Genomic_DNA"/>
</dbReference>
<evidence type="ECO:0000256" key="8">
    <source>
        <dbReference type="SAM" id="MobiDB-lite"/>
    </source>
</evidence>
<accession>A0ABP9KAF8</accession>
<evidence type="ECO:0000256" key="3">
    <source>
        <dbReference type="ARBA" id="ARBA00022525"/>
    </source>
</evidence>
<keyword evidence="2" id="KW-0134">Cell wall</keyword>
<comment type="subcellular location">
    <subcellularLocation>
        <location evidence="1">Secreted</location>
        <location evidence="1">Cell wall</location>
    </subcellularLocation>
</comment>
<comment type="caution">
    <text evidence="11">The sequence shown here is derived from an EMBL/GenBank/DDBJ whole genome shotgun (WGS) entry which is preliminary data.</text>
</comment>
<evidence type="ECO:0000256" key="9">
    <source>
        <dbReference type="SAM" id="Phobius"/>
    </source>
</evidence>
<evidence type="ECO:0000256" key="4">
    <source>
        <dbReference type="ARBA" id="ARBA00022729"/>
    </source>
</evidence>
<proteinExistence type="predicted"/>
<keyword evidence="6 7" id="KW-0034">Amyloid</keyword>
<evidence type="ECO:0000256" key="5">
    <source>
        <dbReference type="ARBA" id="ARBA00022889"/>
    </source>
</evidence>
<protein>
    <recommendedName>
        <fullName evidence="10">Chaplin domain-containing protein</fullName>
    </recommendedName>
</protein>
<feature type="transmembrane region" description="Helical" evidence="9">
    <location>
        <begin position="162"/>
        <end position="180"/>
    </location>
</feature>
<keyword evidence="5" id="KW-0130">Cell adhesion</keyword>
<organism evidence="11 12">
    <name type="scientific">Streptomyces similanensis</name>
    <dbReference type="NCBI Taxonomy" id="1274988"/>
    <lineage>
        <taxon>Bacteria</taxon>
        <taxon>Bacillati</taxon>
        <taxon>Actinomycetota</taxon>
        <taxon>Actinomycetes</taxon>
        <taxon>Kitasatosporales</taxon>
        <taxon>Streptomycetaceae</taxon>
        <taxon>Streptomyces</taxon>
    </lineage>
</organism>
<dbReference type="NCBIfam" id="TIGR01167">
    <property type="entry name" value="LPXTG_anchor"/>
    <property type="match status" value="1"/>
</dbReference>
<keyword evidence="9" id="KW-0472">Membrane</keyword>
<feature type="compositionally biased region" description="Pro residues" evidence="8">
    <location>
        <begin position="124"/>
        <end position="141"/>
    </location>
</feature>
<keyword evidence="4" id="KW-0732">Signal</keyword>
<evidence type="ECO:0000256" key="6">
    <source>
        <dbReference type="ARBA" id="ARBA00023087"/>
    </source>
</evidence>
<dbReference type="Pfam" id="PF03777">
    <property type="entry name" value="ChpA-C"/>
    <property type="match status" value="1"/>
</dbReference>
<evidence type="ECO:0000313" key="12">
    <source>
        <dbReference type="Proteomes" id="UP001500124"/>
    </source>
</evidence>
<dbReference type="PROSITE" id="PS51884">
    <property type="entry name" value="CHAPLIN"/>
    <property type="match status" value="1"/>
</dbReference>
<feature type="region of interest" description="Disordered" evidence="8">
    <location>
        <begin position="106"/>
        <end position="141"/>
    </location>
</feature>
<evidence type="ECO:0000259" key="10">
    <source>
        <dbReference type="PROSITE" id="PS51884"/>
    </source>
</evidence>
<dbReference type="RefSeq" id="WP_345668421.1">
    <property type="nucleotide sequence ID" value="NZ_BAABKC010000038.1"/>
</dbReference>
<sequence length="189" mass="19624">MRRYANHENRENAVFRFRSRLSPNFTQEDTTLRQTLSRGVFAAAAAATGILSLSGTSAFADSTANGTSSDSPGVLSGNTVQAPVEVEANVCGNTVNGVAALNSSFGNTCENGPETTPPAKTTPTTPPPRAETPQPAPPVRYTPPVVKPHEPPQLAQTGDKETLAAGALSVALIAGGAMLYRRGRAAGHR</sequence>
<feature type="transmembrane region" description="Helical" evidence="9">
    <location>
        <begin position="40"/>
        <end position="60"/>
    </location>
</feature>
<keyword evidence="3" id="KW-0964">Secreted</keyword>
<gene>
    <name evidence="11" type="ORF">GCM10023336_25390</name>
</gene>
<dbReference type="InterPro" id="IPR005528">
    <property type="entry name" value="ChpA-H"/>
</dbReference>
<keyword evidence="9" id="KW-1133">Transmembrane helix</keyword>
<feature type="domain" description="Chaplin" evidence="10">
    <location>
        <begin position="71"/>
        <end position="111"/>
    </location>
</feature>
<evidence type="ECO:0000256" key="7">
    <source>
        <dbReference type="PROSITE-ProRule" id="PRU01232"/>
    </source>
</evidence>